<dbReference type="InterPro" id="IPR027417">
    <property type="entry name" value="P-loop_NTPase"/>
</dbReference>
<dbReference type="SUPFAM" id="SSF52540">
    <property type="entry name" value="P-loop containing nucleoside triphosphate hydrolases"/>
    <property type="match status" value="1"/>
</dbReference>
<evidence type="ECO:0000313" key="2">
    <source>
        <dbReference type="EMBL" id="MRX07231.1"/>
    </source>
</evidence>
<dbReference type="Pfam" id="PF00350">
    <property type="entry name" value="Dynamin_N"/>
    <property type="match status" value="1"/>
</dbReference>
<dbReference type="Proteomes" id="UP000481037">
    <property type="component" value="Unassembled WGS sequence"/>
</dbReference>
<feature type="domain" description="Dynamin N-terminal" evidence="1">
    <location>
        <begin position="168"/>
        <end position="239"/>
    </location>
</feature>
<dbReference type="EMBL" id="WKJM01000003">
    <property type="protein sequence ID" value="MRX07231.1"/>
    <property type="molecule type" value="Genomic_DNA"/>
</dbReference>
<organism evidence="2 3">
    <name type="scientific">Duganella alba</name>
    <dbReference type="NCBI Taxonomy" id="2666081"/>
    <lineage>
        <taxon>Bacteria</taxon>
        <taxon>Pseudomonadati</taxon>
        <taxon>Pseudomonadota</taxon>
        <taxon>Betaproteobacteria</taxon>
        <taxon>Burkholderiales</taxon>
        <taxon>Oxalobacteraceae</taxon>
        <taxon>Telluria group</taxon>
        <taxon>Duganella</taxon>
    </lineage>
</organism>
<evidence type="ECO:0000313" key="3">
    <source>
        <dbReference type="Proteomes" id="UP000481037"/>
    </source>
</evidence>
<gene>
    <name evidence="2" type="ORF">GJ697_05215</name>
</gene>
<dbReference type="Gene3D" id="3.40.50.300">
    <property type="entry name" value="P-loop containing nucleotide triphosphate hydrolases"/>
    <property type="match status" value="1"/>
</dbReference>
<dbReference type="AlphaFoldDB" id="A0A6L5QDR1"/>
<accession>A0A6L5QDR1</accession>
<reference evidence="2 3" key="1">
    <citation type="submission" date="2019-11" db="EMBL/GenBank/DDBJ databases">
        <title>Novel species isolated from a subtropical stream in China.</title>
        <authorList>
            <person name="Lu H."/>
        </authorList>
    </citation>
    <scope>NUCLEOTIDE SEQUENCE [LARGE SCALE GENOMIC DNA]</scope>
    <source>
        <strain evidence="2 3">FT25W</strain>
    </source>
</reference>
<proteinExistence type="predicted"/>
<keyword evidence="3" id="KW-1185">Reference proteome</keyword>
<name>A0A6L5QDR1_9BURK</name>
<dbReference type="InterPro" id="IPR045063">
    <property type="entry name" value="Dynamin_N"/>
</dbReference>
<dbReference type="RefSeq" id="WP_154362027.1">
    <property type="nucleotide sequence ID" value="NZ_WKJM01000003.1"/>
</dbReference>
<comment type="caution">
    <text evidence="2">The sequence shown here is derived from an EMBL/GenBank/DDBJ whole genome shotgun (WGS) entry which is preliminary data.</text>
</comment>
<sequence>MSGLVSRELLLQLFDGLRASFDRSLTAAQAVEQEFETSRATFVGNITGHLKAAEKSLPRNHPIRGEVVAFLKEMDRTTTLWDEQIAGRDKGVKFRAHFEDSLLIFVNGKVKSGKSSLGNYMAWGNTDPTPEMKQGLPAKLTPRFFSHAKTAVKGGDASNEAEKRREFRVGATEATSSIQGFSLPGLTWVDSPGMHSLNIDNENLARDYVEHADLILYTMKSDSPGRESDLKEIKALFVKDKAPLLLLTGSDDMEEDLAEDGDTLVQTVVMKSQERRARQRDYVRAALVEHCGDAVAAKVDILSFSARYAQLHRDDKAAFADSGMEQLCSTLHDICKSDAVRIKQRTPMTNLSNFLQACRTDLQPYKSLIDAFRKPLDALKRESDSNLPVYVQRGQARLALFIDEFFEQEGLNGGSADVVSEQLGRFQHALREHYRAVLTEQLGAIFEEIMDGFAHAVQDTYRNSELLQLPEFQLETATERVSEVRSGTRKRNSLLGAVLGGVAGFVLGGPVGAATGASLGGSLGGATGSAAGTNYREFQVTIGDNLQDIRRAALDNCTRMLDEAMRSGTRQLWALVDQDVDRILMQIAQEVTQFEQQLQRLTKKTQTIGKTL</sequence>
<protein>
    <recommendedName>
        <fullName evidence="1">Dynamin N-terminal domain-containing protein</fullName>
    </recommendedName>
</protein>
<evidence type="ECO:0000259" key="1">
    <source>
        <dbReference type="Pfam" id="PF00350"/>
    </source>
</evidence>